<organism evidence="4 5">
    <name type="scientific">Daphnia galeata</name>
    <dbReference type="NCBI Taxonomy" id="27404"/>
    <lineage>
        <taxon>Eukaryota</taxon>
        <taxon>Metazoa</taxon>
        <taxon>Ecdysozoa</taxon>
        <taxon>Arthropoda</taxon>
        <taxon>Crustacea</taxon>
        <taxon>Branchiopoda</taxon>
        <taxon>Diplostraca</taxon>
        <taxon>Cladocera</taxon>
        <taxon>Anomopoda</taxon>
        <taxon>Daphniidae</taxon>
        <taxon>Daphnia</taxon>
    </lineage>
</organism>
<dbReference type="PANTHER" id="PTHR13587:SF7">
    <property type="entry name" value="INTEGRATOR COMPLEX SUBUNIT 3"/>
    <property type="match status" value="1"/>
</dbReference>
<evidence type="ECO:0000256" key="1">
    <source>
        <dbReference type="ARBA" id="ARBA00032741"/>
    </source>
</evidence>
<name>A0A8J2RGD1_9CRUS</name>
<accession>A0A8J2RGD1</accession>
<dbReference type="Pfam" id="PF10189">
    <property type="entry name" value="Ints3_N"/>
    <property type="match status" value="1"/>
</dbReference>
<dbReference type="OrthoDB" id="2021145at2759"/>
<evidence type="ECO:0000313" key="5">
    <source>
        <dbReference type="Proteomes" id="UP000789390"/>
    </source>
</evidence>
<comment type="caution">
    <text evidence="4">The sequence shown here is derived from an EMBL/GenBank/DDBJ whole genome shotgun (WGS) entry which is preliminary data.</text>
</comment>
<dbReference type="InterPro" id="IPR045334">
    <property type="entry name" value="INTS3"/>
</dbReference>
<keyword evidence="5" id="KW-1185">Reference proteome</keyword>
<dbReference type="GO" id="GO:0005737">
    <property type="term" value="C:cytoplasm"/>
    <property type="evidence" value="ECO:0007669"/>
    <property type="project" value="TreeGrafter"/>
</dbReference>
<dbReference type="PANTHER" id="PTHR13587">
    <property type="entry name" value="INTEGRATOR COMPLEX SUBUNIT 3"/>
    <property type="match status" value="1"/>
</dbReference>
<reference evidence="4" key="1">
    <citation type="submission" date="2021-11" db="EMBL/GenBank/DDBJ databases">
        <authorList>
            <person name="Schell T."/>
        </authorList>
    </citation>
    <scope>NUCLEOTIDE SEQUENCE</scope>
    <source>
        <strain evidence="4">M5</strain>
    </source>
</reference>
<dbReference type="Proteomes" id="UP000789390">
    <property type="component" value="Unassembled WGS sequence"/>
</dbReference>
<evidence type="ECO:0000259" key="3">
    <source>
        <dbReference type="Pfam" id="PF10189"/>
    </source>
</evidence>
<evidence type="ECO:0000313" key="4">
    <source>
        <dbReference type="EMBL" id="CAH0100143.1"/>
    </source>
</evidence>
<gene>
    <name evidence="4" type="ORF">DGAL_LOCUS2318</name>
</gene>
<dbReference type="InterPro" id="IPR019333">
    <property type="entry name" value="INTS3_N"/>
</dbReference>
<protein>
    <recommendedName>
        <fullName evidence="1">SOSS complex subunit A homolog</fullName>
    </recommendedName>
</protein>
<dbReference type="AlphaFoldDB" id="A0A8J2RGD1"/>
<comment type="function">
    <text evidence="2">Component of the integrator complex, a multiprotein complex that terminates RNA polymerase II (Pol II) transcription in the promoter-proximal region of genes. The integrator complex provides a quality checkpoint during transcription elongation by driving premature transcription termination of transcripts that are unfavorably configured for transcriptional elongation: the complex terminates transcription by (1) catalyzing dephosphorylation of the C-terminal domain (CTD) of Pol II subunit Polr2A/Rbp1 and Spt5, and (2) degrading the exiting nascent RNA transcript via endonuclease activity. The integrator complex is also involved in the 3'-end processing of the U7 snRNA, and also the spliceosomal snRNAs U1, U2, U4 and U5.</text>
</comment>
<evidence type="ECO:0000256" key="2">
    <source>
        <dbReference type="ARBA" id="ARBA00054331"/>
    </source>
</evidence>
<feature type="domain" description="Integrator complex subunit 3 N-terminal" evidence="3">
    <location>
        <begin position="92"/>
        <end position="146"/>
    </location>
</feature>
<sequence>MTMTMTIYPGPSADHSLRLESLRSGQDPTKGMASTELSQETYYILLKFSNVELGMGILDFIKFHCTSWFVLKSDSSAETDKVCVANFYVAKRSQNLIWLIKELLRANVIGTDMVIWNLMRHIAGVDVAAKNIWLADTLMELLIDQRV</sequence>
<proteinExistence type="predicted"/>
<dbReference type="EMBL" id="CAKKLH010000032">
    <property type="protein sequence ID" value="CAH0100143.1"/>
    <property type="molecule type" value="Genomic_DNA"/>
</dbReference>